<dbReference type="EMBL" id="CP048751">
    <property type="protein sequence ID" value="QIH72568.1"/>
    <property type="molecule type" value="Genomic_DNA"/>
</dbReference>
<dbReference type="KEGG" id="bmed:GYM46_06140"/>
<organism evidence="1 2">
    <name type="scientific">Brevundimonas mediterranea</name>
    <dbReference type="NCBI Taxonomy" id="74329"/>
    <lineage>
        <taxon>Bacteria</taxon>
        <taxon>Pseudomonadati</taxon>
        <taxon>Pseudomonadota</taxon>
        <taxon>Alphaproteobacteria</taxon>
        <taxon>Caulobacterales</taxon>
        <taxon>Caulobacteraceae</taxon>
        <taxon>Brevundimonas</taxon>
    </lineage>
</organism>
<dbReference type="RefSeq" id="WP_040349193.1">
    <property type="nucleotide sequence ID" value="NZ_CP048751.1"/>
</dbReference>
<dbReference type="Proteomes" id="UP000501325">
    <property type="component" value="Chromosome"/>
</dbReference>
<evidence type="ECO:0000313" key="2">
    <source>
        <dbReference type="Proteomes" id="UP000501325"/>
    </source>
</evidence>
<gene>
    <name evidence="1" type="ORF">GYM46_06140</name>
</gene>
<accession>A0AB37E5C9</accession>
<proteinExistence type="predicted"/>
<sequence length="114" mass="11925">MRDLEAQGFARWQMPGCGNPQVRIVLKGGLARVDIAGQADDPRVGPGLSRPAEQIAHVQLVPGLIQTLAPGQAAGLEQVQADIAAGGFQRANAHQQIQQGLAGSPVLYRAVKQG</sequence>
<protein>
    <submittedName>
        <fullName evidence="1">Uncharacterized protein</fullName>
    </submittedName>
</protein>
<reference evidence="1 2" key="1">
    <citation type="submission" date="2020-01" db="EMBL/GenBank/DDBJ databases">
        <authorList>
            <person name="Wang S."/>
        </authorList>
    </citation>
    <scope>NUCLEOTIDE SEQUENCE [LARGE SCALE GENOMIC DNA]</scope>
    <source>
        <strain evidence="1 2">D151-2-6</strain>
    </source>
</reference>
<dbReference type="AlphaFoldDB" id="A0AB37E5C9"/>
<name>A0AB37E5C9_9CAUL</name>
<evidence type="ECO:0000313" key="1">
    <source>
        <dbReference type="EMBL" id="QIH72568.1"/>
    </source>
</evidence>